<organism evidence="9">
    <name type="scientific">Vecturithrix granuli</name>
    <dbReference type="NCBI Taxonomy" id="1499967"/>
    <lineage>
        <taxon>Bacteria</taxon>
        <taxon>Candidatus Moduliflexota</taxon>
        <taxon>Candidatus Vecturitrichia</taxon>
        <taxon>Candidatus Vecturitrichales</taxon>
        <taxon>Candidatus Vecturitrichaceae</taxon>
        <taxon>Candidatus Vecturithrix</taxon>
    </lineage>
</organism>
<dbReference type="eggNOG" id="COG1593">
    <property type="taxonomic scope" value="Bacteria"/>
</dbReference>
<name>A0A081BYB7_VECG1</name>
<evidence type="ECO:0000256" key="5">
    <source>
        <dbReference type="ARBA" id="ARBA00022989"/>
    </source>
</evidence>
<feature type="transmembrane region" description="Helical" evidence="7">
    <location>
        <begin position="100"/>
        <end position="131"/>
    </location>
</feature>
<evidence type="ECO:0000259" key="8">
    <source>
        <dbReference type="Pfam" id="PF06808"/>
    </source>
</evidence>
<dbReference type="STRING" id="1499967.U27_04287"/>
<keyword evidence="3" id="KW-0997">Cell inner membrane</keyword>
<dbReference type="EMBL" id="DF820465">
    <property type="protein sequence ID" value="GAK57322.1"/>
    <property type="molecule type" value="Genomic_DNA"/>
</dbReference>
<keyword evidence="10" id="KW-1185">Reference proteome</keyword>
<proteinExistence type="predicted"/>
<accession>A0A081BYB7</accession>
<feature type="transmembrane region" description="Helical" evidence="7">
    <location>
        <begin position="59"/>
        <end position="80"/>
    </location>
</feature>
<dbReference type="AlphaFoldDB" id="A0A081BYB7"/>
<dbReference type="InterPro" id="IPR004681">
    <property type="entry name" value="TRAP_DctM"/>
</dbReference>
<dbReference type="PANTHER" id="PTHR33362:SF5">
    <property type="entry name" value="C4-DICARBOXYLATE TRAP TRANSPORTER LARGE PERMEASE PROTEIN DCTM"/>
    <property type="match status" value="1"/>
</dbReference>
<dbReference type="PANTHER" id="PTHR33362">
    <property type="entry name" value="SIALIC ACID TRAP TRANSPORTER PERMEASE PROTEIN SIAT-RELATED"/>
    <property type="match status" value="1"/>
</dbReference>
<evidence type="ECO:0000256" key="7">
    <source>
        <dbReference type="SAM" id="Phobius"/>
    </source>
</evidence>
<keyword evidence="5 7" id="KW-1133">Transmembrane helix</keyword>
<gene>
    <name evidence="9" type="ORF">U27_04287</name>
</gene>
<feature type="transmembrane region" description="Helical" evidence="7">
    <location>
        <begin position="280"/>
        <end position="302"/>
    </location>
</feature>
<comment type="subcellular location">
    <subcellularLocation>
        <location evidence="1">Cell inner membrane</location>
        <topology evidence="1">Multi-pass membrane protein</topology>
    </subcellularLocation>
</comment>
<dbReference type="HOGENOM" id="CLU_019824_4_0_0"/>
<evidence type="ECO:0000256" key="2">
    <source>
        <dbReference type="ARBA" id="ARBA00022475"/>
    </source>
</evidence>
<sequence>MMSPAIIGLSGILVLLFMLFFLGTPVGFAMGIVGFLGFSFLISLKAGLNMIGAEIWSTFSSYGLTVIPLFIFMGQVAFYSKVNERLYDAAYNWVGHIRGGIAMATVVACSAFAAICGSNTATAATMTAVALPQMNKFKYHPRLSTGAIACGSTLGVVIPPSVVLIVIGLSTGESIAKLFHGGIGAGVVLSLLLTLSVYVICRIFPTWGPAGQKTNFRQKVRSLTGAIEMLVLFLLVMLGLYFGFFTPTEAGAVGSLCAVLIGIGQRRLTWKGFVASIVDTLRVSCMVIVIIAGALIFGKFLAVTRIPFNIAAWVVDLRIPPVGIMAVIFMIYILGGMVMDALALLLITIPIFFPVAMQLGYDPIWFGVTITVVTTLGAVTPPVGATAYVVGGMAQDVSLEEVFKGISFFLPAYLLCILVLLAFPQIVTFLPNLMK</sequence>
<evidence type="ECO:0000256" key="6">
    <source>
        <dbReference type="ARBA" id="ARBA00023136"/>
    </source>
</evidence>
<dbReference type="Proteomes" id="UP000030661">
    <property type="component" value="Unassembled WGS sequence"/>
</dbReference>
<evidence type="ECO:0000313" key="10">
    <source>
        <dbReference type="Proteomes" id="UP000030661"/>
    </source>
</evidence>
<feature type="transmembrane region" description="Helical" evidence="7">
    <location>
        <begin position="222"/>
        <end position="244"/>
    </location>
</feature>
<feature type="transmembrane region" description="Helical" evidence="7">
    <location>
        <begin position="179"/>
        <end position="201"/>
    </location>
</feature>
<feature type="transmembrane region" description="Helical" evidence="7">
    <location>
        <begin position="250"/>
        <end position="268"/>
    </location>
</feature>
<dbReference type="InterPro" id="IPR010656">
    <property type="entry name" value="DctM"/>
</dbReference>
<evidence type="ECO:0000313" key="9">
    <source>
        <dbReference type="EMBL" id="GAK57322.1"/>
    </source>
</evidence>
<feature type="transmembrane region" description="Helical" evidence="7">
    <location>
        <begin position="364"/>
        <end position="390"/>
    </location>
</feature>
<keyword evidence="4 7" id="KW-0812">Transmembrane</keyword>
<feature type="transmembrane region" description="Helical" evidence="7">
    <location>
        <begin position="28"/>
        <end position="47"/>
    </location>
</feature>
<feature type="transmembrane region" description="Helical" evidence="7">
    <location>
        <begin position="410"/>
        <end position="430"/>
    </location>
</feature>
<evidence type="ECO:0000256" key="4">
    <source>
        <dbReference type="ARBA" id="ARBA00022692"/>
    </source>
</evidence>
<keyword evidence="2" id="KW-1003">Cell membrane</keyword>
<dbReference type="Pfam" id="PF06808">
    <property type="entry name" value="DctM"/>
    <property type="match status" value="1"/>
</dbReference>
<feature type="transmembrane region" description="Helical" evidence="7">
    <location>
        <begin position="143"/>
        <end position="167"/>
    </location>
</feature>
<keyword evidence="6 7" id="KW-0472">Membrane</keyword>
<dbReference type="GO" id="GO:0022857">
    <property type="term" value="F:transmembrane transporter activity"/>
    <property type="evidence" value="ECO:0007669"/>
    <property type="project" value="TreeGrafter"/>
</dbReference>
<dbReference type="GO" id="GO:0005886">
    <property type="term" value="C:plasma membrane"/>
    <property type="evidence" value="ECO:0007669"/>
    <property type="project" value="UniProtKB-SubCell"/>
</dbReference>
<feature type="domain" description="TRAP C4-dicarboxylate transport system permease DctM subunit" evidence="8">
    <location>
        <begin position="13"/>
        <end position="426"/>
    </location>
</feature>
<feature type="transmembrane region" description="Helical" evidence="7">
    <location>
        <begin position="5"/>
        <end position="22"/>
    </location>
</feature>
<feature type="transmembrane region" description="Helical" evidence="7">
    <location>
        <begin position="322"/>
        <end position="352"/>
    </location>
</feature>
<reference evidence="9" key="1">
    <citation type="journal article" date="2015" name="PeerJ">
        <title>First genomic representation of candidate bacterial phylum KSB3 points to enhanced environmental sensing as a trigger of wastewater bulking.</title>
        <authorList>
            <person name="Sekiguchi Y."/>
            <person name="Ohashi A."/>
            <person name="Parks D.H."/>
            <person name="Yamauchi T."/>
            <person name="Tyson G.W."/>
            <person name="Hugenholtz P."/>
        </authorList>
    </citation>
    <scope>NUCLEOTIDE SEQUENCE [LARGE SCALE GENOMIC DNA]</scope>
</reference>
<evidence type="ECO:0000256" key="1">
    <source>
        <dbReference type="ARBA" id="ARBA00004429"/>
    </source>
</evidence>
<dbReference type="PIRSF" id="PIRSF006066">
    <property type="entry name" value="HI0050"/>
    <property type="match status" value="1"/>
</dbReference>
<protein>
    <submittedName>
        <fullName evidence="9">DctM4 protein</fullName>
    </submittedName>
</protein>
<evidence type="ECO:0000256" key="3">
    <source>
        <dbReference type="ARBA" id="ARBA00022519"/>
    </source>
</evidence>
<dbReference type="NCBIfam" id="TIGR00786">
    <property type="entry name" value="dctM"/>
    <property type="match status" value="1"/>
</dbReference>